<name>A0A2I2MJN5_9BACT</name>
<organism evidence="1">
    <name type="scientific">Leptospirillum ferriphilum</name>
    <dbReference type="NCBI Taxonomy" id="178606"/>
    <lineage>
        <taxon>Bacteria</taxon>
        <taxon>Pseudomonadati</taxon>
        <taxon>Nitrospirota</taxon>
        <taxon>Nitrospiria</taxon>
        <taxon>Nitrospirales</taxon>
        <taxon>Nitrospiraceae</taxon>
        <taxon>Leptospirillum</taxon>
    </lineage>
</organism>
<dbReference type="EMBL" id="LT966316">
    <property type="protein sequence ID" value="SOU93390.1"/>
    <property type="molecule type" value="Genomic_DNA"/>
</dbReference>
<gene>
    <name evidence="1" type="ORF">LFTS_02040</name>
</gene>
<dbReference type="AlphaFoldDB" id="A0A2I2MJN5"/>
<reference evidence="1" key="1">
    <citation type="submission" date="2017-12" db="EMBL/GenBank/DDBJ databases">
        <authorList>
            <consortium name="SysMetEx"/>
        </authorList>
    </citation>
    <scope>NUCLEOTIDE SEQUENCE</scope>
    <source>
        <strain evidence="1">Pb_238</strain>
    </source>
</reference>
<proteinExistence type="predicted"/>
<accession>A0A2I2MJN5</accession>
<sequence>MEELPEIIFHIWRQDRANEYPIDKLVQSGSVQKEFDMQGLRIRWICSGYRYEESDPVRQIREGMVFKSASALWKV</sequence>
<protein>
    <submittedName>
        <fullName evidence="1">Uncharacterized protein</fullName>
    </submittedName>
</protein>
<evidence type="ECO:0000313" key="1">
    <source>
        <dbReference type="EMBL" id="SOU93390.1"/>
    </source>
</evidence>